<keyword evidence="6 11" id="KW-0808">Transferase</keyword>
<dbReference type="AlphaFoldDB" id="R7U5K3"/>
<keyword evidence="14" id="KW-1185">Reference proteome</keyword>
<comment type="similarity">
    <text evidence="3 11">Belongs to the PIGV family.</text>
</comment>
<dbReference type="GO" id="GO:0004376">
    <property type="term" value="F:GPI mannosyltransferase activity"/>
    <property type="evidence" value="ECO:0007669"/>
    <property type="project" value="InterPro"/>
</dbReference>
<comment type="caution">
    <text evidence="11">Lacks conserved residue(s) required for the propagation of feature annotation.</text>
</comment>
<dbReference type="GO" id="GO:0006506">
    <property type="term" value="P:GPI anchor biosynthetic process"/>
    <property type="evidence" value="ECO:0007669"/>
    <property type="project" value="UniProtKB-UniPathway"/>
</dbReference>
<name>R7U5K3_CAPTE</name>
<evidence type="ECO:0000256" key="1">
    <source>
        <dbReference type="ARBA" id="ARBA00004477"/>
    </source>
</evidence>
<reference evidence="13" key="3">
    <citation type="submission" date="2015-06" db="UniProtKB">
        <authorList>
            <consortium name="EnsemblMetazoa"/>
        </authorList>
    </citation>
    <scope>IDENTIFICATION</scope>
</reference>
<evidence type="ECO:0000256" key="2">
    <source>
        <dbReference type="ARBA" id="ARBA00004687"/>
    </source>
</evidence>
<evidence type="ECO:0000256" key="11">
    <source>
        <dbReference type="RuleBase" id="RU363112"/>
    </source>
</evidence>
<keyword evidence="5 11" id="KW-0328">Glycosyltransferase</keyword>
<feature type="transmembrane region" description="Helical" evidence="11">
    <location>
        <begin position="203"/>
        <end position="225"/>
    </location>
</feature>
<keyword evidence="4 11" id="KW-0337">GPI-anchor biosynthesis</keyword>
<dbReference type="FunCoup" id="R7U5K3">
    <property type="interactions" value="569"/>
</dbReference>
<feature type="transmembrane region" description="Helical" evidence="11">
    <location>
        <begin position="162"/>
        <end position="191"/>
    </location>
</feature>
<dbReference type="EnsemblMetazoa" id="CapteT140804">
    <property type="protein sequence ID" value="CapteP140804"/>
    <property type="gene ID" value="CapteG140804"/>
</dbReference>
<evidence type="ECO:0000313" key="12">
    <source>
        <dbReference type="EMBL" id="ELU01254.1"/>
    </source>
</evidence>
<comment type="pathway">
    <text evidence="2 11">Glycolipid biosynthesis; glycosylphosphatidylinositol-anchor biosynthesis.</text>
</comment>
<evidence type="ECO:0000313" key="13">
    <source>
        <dbReference type="EnsemblMetazoa" id="CapteP140804"/>
    </source>
</evidence>
<evidence type="ECO:0000256" key="10">
    <source>
        <dbReference type="ARBA" id="ARBA00023136"/>
    </source>
</evidence>
<dbReference type="GO" id="GO:0000009">
    <property type="term" value="F:alpha-1,6-mannosyltransferase activity"/>
    <property type="evidence" value="ECO:0007669"/>
    <property type="project" value="InterPro"/>
</dbReference>
<keyword evidence="9 11" id="KW-1133">Transmembrane helix</keyword>
<dbReference type="EC" id="2.4.1.-" evidence="11"/>
<feature type="transmembrane region" description="Helical" evidence="11">
    <location>
        <begin position="125"/>
        <end position="142"/>
    </location>
</feature>
<evidence type="ECO:0000256" key="3">
    <source>
        <dbReference type="ARBA" id="ARBA00008698"/>
    </source>
</evidence>
<dbReference type="PANTHER" id="PTHR12468:SF2">
    <property type="entry name" value="GPI MANNOSYLTRANSFERASE 2"/>
    <property type="match status" value="1"/>
</dbReference>
<dbReference type="GO" id="GO:0005789">
    <property type="term" value="C:endoplasmic reticulum membrane"/>
    <property type="evidence" value="ECO:0007669"/>
    <property type="project" value="UniProtKB-SubCell"/>
</dbReference>
<evidence type="ECO:0000256" key="4">
    <source>
        <dbReference type="ARBA" id="ARBA00022502"/>
    </source>
</evidence>
<feature type="transmembrane region" description="Helical" evidence="11">
    <location>
        <begin position="95"/>
        <end position="113"/>
    </location>
</feature>
<accession>R7U5K3</accession>
<dbReference type="UniPathway" id="UPA00196"/>
<evidence type="ECO:0000256" key="7">
    <source>
        <dbReference type="ARBA" id="ARBA00022692"/>
    </source>
</evidence>
<feature type="transmembrane region" description="Helical" evidence="11">
    <location>
        <begin position="257"/>
        <end position="279"/>
    </location>
</feature>
<dbReference type="HOGENOM" id="CLU_029048_0_1_1"/>
<dbReference type="STRING" id="283909.R7U5K3"/>
<evidence type="ECO:0000256" key="8">
    <source>
        <dbReference type="ARBA" id="ARBA00022824"/>
    </source>
</evidence>
<protein>
    <recommendedName>
        <fullName evidence="11">GPI mannosyltransferase 2</fullName>
        <ecNumber evidence="11">2.4.1.-</ecNumber>
    </recommendedName>
</protein>
<keyword evidence="10 11" id="KW-0472">Membrane</keyword>
<evidence type="ECO:0000256" key="6">
    <source>
        <dbReference type="ARBA" id="ARBA00022679"/>
    </source>
</evidence>
<reference evidence="12 14" key="2">
    <citation type="journal article" date="2013" name="Nature">
        <title>Insights into bilaterian evolution from three spiralian genomes.</title>
        <authorList>
            <person name="Simakov O."/>
            <person name="Marletaz F."/>
            <person name="Cho S.J."/>
            <person name="Edsinger-Gonzales E."/>
            <person name="Havlak P."/>
            <person name="Hellsten U."/>
            <person name="Kuo D.H."/>
            <person name="Larsson T."/>
            <person name="Lv J."/>
            <person name="Arendt D."/>
            <person name="Savage R."/>
            <person name="Osoegawa K."/>
            <person name="de Jong P."/>
            <person name="Grimwood J."/>
            <person name="Chapman J.A."/>
            <person name="Shapiro H."/>
            <person name="Aerts A."/>
            <person name="Otillar R.P."/>
            <person name="Terry A.Y."/>
            <person name="Boore J.L."/>
            <person name="Grigoriev I.V."/>
            <person name="Lindberg D.R."/>
            <person name="Seaver E.C."/>
            <person name="Weisblat D.A."/>
            <person name="Putnam N.H."/>
            <person name="Rokhsar D.S."/>
        </authorList>
    </citation>
    <scope>NUCLEOTIDE SEQUENCE</scope>
    <source>
        <strain evidence="12 14">I ESC-2004</strain>
    </source>
</reference>
<dbReference type="InterPro" id="IPR007315">
    <property type="entry name" value="PIG-V/Gpi18"/>
</dbReference>
<keyword evidence="8 11" id="KW-0256">Endoplasmic reticulum</keyword>
<dbReference type="OMA" id="GALFIWC"/>
<evidence type="ECO:0000256" key="5">
    <source>
        <dbReference type="ARBA" id="ARBA00022676"/>
    </source>
</evidence>
<feature type="non-terminal residue" evidence="12">
    <location>
        <position position="336"/>
    </location>
</feature>
<proteinExistence type="inferred from homology"/>
<dbReference type="OrthoDB" id="10252502at2759"/>
<feature type="transmembrane region" description="Helical" evidence="11">
    <location>
        <begin position="20"/>
        <end position="43"/>
    </location>
</feature>
<sequence>MINHYLISLNHAITNYAHCTSSFSCFILCTLNSLLQAFFNYLMPDHDAKVFNPPINHRENNWDMFVNILLGGFRRWDAVYFLHIAEYGYPYENSLAFFPLFPMLVRFLANTLFSPLLMIMNYSSVLLISAVCFNLFCFIQSAKILYELGVKVLGDNMLSYKAAQLFCINPASIFFSAAYSESLFALLSFLGMSLVENGSLMKAAFVFSLSGISRANGIVNAGYILHKLFLEFFQNLGSAQKAKFETPAALVKTVVNIFFFTLWSAIFLLTVCITPFVLYQFYTYEVYCSLPASRTDYPPQVIDYGNEHHYKMPHTGTAKWCNDFLPFSYFYVQNTH</sequence>
<dbReference type="GO" id="GO:0031501">
    <property type="term" value="C:mannosyltransferase complex"/>
    <property type="evidence" value="ECO:0007669"/>
    <property type="project" value="TreeGrafter"/>
</dbReference>
<dbReference type="Proteomes" id="UP000014760">
    <property type="component" value="Unassembled WGS sequence"/>
</dbReference>
<dbReference type="PANTHER" id="PTHR12468">
    <property type="entry name" value="GPI MANNOSYLTRANSFERASE 2"/>
    <property type="match status" value="1"/>
</dbReference>
<comment type="function">
    <text evidence="11">Mannosyltransferase involved in glycosylphosphatidylinositol-anchor biosynthesis.</text>
</comment>
<organism evidence="12">
    <name type="scientific">Capitella teleta</name>
    <name type="common">Polychaete worm</name>
    <dbReference type="NCBI Taxonomy" id="283909"/>
    <lineage>
        <taxon>Eukaryota</taxon>
        <taxon>Metazoa</taxon>
        <taxon>Spiralia</taxon>
        <taxon>Lophotrochozoa</taxon>
        <taxon>Annelida</taxon>
        <taxon>Polychaeta</taxon>
        <taxon>Sedentaria</taxon>
        <taxon>Scolecida</taxon>
        <taxon>Capitellidae</taxon>
        <taxon>Capitella</taxon>
    </lineage>
</organism>
<gene>
    <name evidence="12" type="ORF">CAPTEDRAFT_140804</name>
</gene>
<evidence type="ECO:0000256" key="9">
    <source>
        <dbReference type="ARBA" id="ARBA00022989"/>
    </source>
</evidence>
<dbReference type="EMBL" id="AMQN01047003">
    <property type="status" value="NOT_ANNOTATED_CDS"/>
    <property type="molecule type" value="Genomic_DNA"/>
</dbReference>
<dbReference type="EMBL" id="KB305261">
    <property type="protein sequence ID" value="ELU01254.1"/>
    <property type="molecule type" value="Genomic_DNA"/>
</dbReference>
<evidence type="ECO:0000313" key="14">
    <source>
        <dbReference type="Proteomes" id="UP000014760"/>
    </source>
</evidence>
<comment type="subcellular location">
    <subcellularLocation>
        <location evidence="1 11">Endoplasmic reticulum membrane</location>
        <topology evidence="1 11">Multi-pass membrane protein</topology>
    </subcellularLocation>
</comment>
<dbReference type="Pfam" id="PF04188">
    <property type="entry name" value="Mannosyl_trans2"/>
    <property type="match status" value="1"/>
</dbReference>
<reference evidence="14" key="1">
    <citation type="submission" date="2012-12" db="EMBL/GenBank/DDBJ databases">
        <authorList>
            <person name="Hellsten U."/>
            <person name="Grimwood J."/>
            <person name="Chapman J.A."/>
            <person name="Shapiro H."/>
            <person name="Aerts A."/>
            <person name="Otillar R.P."/>
            <person name="Terry A.Y."/>
            <person name="Boore J.L."/>
            <person name="Simakov O."/>
            <person name="Marletaz F."/>
            <person name="Cho S.-J."/>
            <person name="Edsinger-Gonzales E."/>
            <person name="Havlak P."/>
            <person name="Kuo D.-H."/>
            <person name="Larsson T."/>
            <person name="Lv J."/>
            <person name="Arendt D."/>
            <person name="Savage R."/>
            <person name="Osoegawa K."/>
            <person name="de Jong P."/>
            <person name="Lindberg D.R."/>
            <person name="Seaver E.C."/>
            <person name="Weisblat D.A."/>
            <person name="Putnam N.H."/>
            <person name="Grigoriev I.V."/>
            <person name="Rokhsar D.S."/>
        </authorList>
    </citation>
    <scope>NUCLEOTIDE SEQUENCE</scope>
    <source>
        <strain evidence="14">I ESC-2004</strain>
    </source>
</reference>
<keyword evidence="7 11" id="KW-0812">Transmembrane</keyword>